<dbReference type="RefSeq" id="WP_196991759.1">
    <property type="nucleotide sequence ID" value="NZ_JADWYR010000002.1"/>
</dbReference>
<reference evidence="1" key="1">
    <citation type="submission" date="2020-11" db="EMBL/GenBank/DDBJ databases">
        <title>Bacterial whole genome sequence for Panacibacter sp. DH6.</title>
        <authorList>
            <person name="Le V."/>
            <person name="Ko S."/>
            <person name="Ahn C.-Y."/>
            <person name="Oh H.-M."/>
        </authorList>
    </citation>
    <scope>NUCLEOTIDE SEQUENCE</scope>
    <source>
        <strain evidence="1">DH6</strain>
    </source>
</reference>
<accession>A0A931E9L8</accession>
<evidence type="ECO:0000313" key="1">
    <source>
        <dbReference type="EMBL" id="MBG9377689.1"/>
    </source>
</evidence>
<protein>
    <submittedName>
        <fullName evidence="1">Uncharacterized protein</fullName>
    </submittedName>
</protein>
<dbReference type="EMBL" id="JADWYR010000002">
    <property type="protein sequence ID" value="MBG9377689.1"/>
    <property type="molecule type" value="Genomic_DNA"/>
</dbReference>
<sequence length="154" mass="18469">MSFGSEQGQDTYYILYSYFLRQKYNDKNLDTVRENLITIYQTINDIFGYLQYGGTFFGHQFNRINGYAEYGVYEYKSFSDIDNKLTDIGRLKMLYLTSLKEIIHREAELDNEIPQRAEKAARENELLKYVATLDKIIDNYFYLKKAQQFQYSYY</sequence>
<organism evidence="1 2">
    <name type="scientific">Panacibacter microcysteis</name>
    <dbReference type="NCBI Taxonomy" id="2793269"/>
    <lineage>
        <taxon>Bacteria</taxon>
        <taxon>Pseudomonadati</taxon>
        <taxon>Bacteroidota</taxon>
        <taxon>Chitinophagia</taxon>
        <taxon>Chitinophagales</taxon>
        <taxon>Chitinophagaceae</taxon>
        <taxon>Panacibacter</taxon>
    </lineage>
</organism>
<gene>
    <name evidence="1" type="ORF">I5907_15715</name>
</gene>
<dbReference type="AlphaFoldDB" id="A0A931E9L8"/>
<evidence type="ECO:0000313" key="2">
    <source>
        <dbReference type="Proteomes" id="UP000628448"/>
    </source>
</evidence>
<name>A0A931E9L8_9BACT</name>
<proteinExistence type="predicted"/>
<keyword evidence="2" id="KW-1185">Reference proteome</keyword>
<dbReference type="Proteomes" id="UP000628448">
    <property type="component" value="Unassembled WGS sequence"/>
</dbReference>
<comment type="caution">
    <text evidence="1">The sequence shown here is derived from an EMBL/GenBank/DDBJ whole genome shotgun (WGS) entry which is preliminary data.</text>
</comment>